<dbReference type="STRING" id="1177154.Y5S_01662"/>
<evidence type="ECO:0000259" key="13">
    <source>
        <dbReference type="Pfam" id="PF00487"/>
    </source>
</evidence>
<keyword evidence="5 12" id="KW-0812">Transmembrane</keyword>
<evidence type="ECO:0000313" key="15">
    <source>
        <dbReference type="Proteomes" id="UP000029444"/>
    </source>
</evidence>
<dbReference type="Pfam" id="PF00487">
    <property type="entry name" value="FA_desaturase"/>
    <property type="match status" value="1"/>
</dbReference>
<evidence type="ECO:0000256" key="4">
    <source>
        <dbReference type="ARBA" id="ARBA00022519"/>
    </source>
</evidence>
<dbReference type="OrthoDB" id="4759734at2"/>
<dbReference type="GO" id="GO:0004497">
    <property type="term" value="F:monooxygenase activity"/>
    <property type="evidence" value="ECO:0007669"/>
    <property type="project" value="UniProtKB-KW"/>
</dbReference>
<dbReference type="GO" id="GO:0006629">
    <property type="term" value="P:lipid metabolic process"/>
    <property type="evidence" value="ECO:0007669"/>
    <property type="project" value="InterPro"/>
</dbReference>
<feature type="domain" description="Fatty acid desaturase" evidence="13">
    <location>
        <begin position="119"/>
        <end position="339"/>
    </location>
</feature>
<dbReference type="RefSeq" id="WP_035232155.1">
    <property type="nucleotide sequence ID" value="NZ_ARXV01000005.1"/>
</dbReference>
<evidence type="ECO:0000256" key="2">
    <source>
        <dbReference type="ARBA" id="ARBA00010823"/>
    </source>
</evidence>
<evidence type="ECO:0000256" key="11">
    <source>
        <dbReference type="ARBA" id="ARBA00023136"/>
    </source>
</evidence>
<dbReference type="AlphaFoldDB" id="A0A095TS77"/>
<feature type="transmembrane region" description="Helical" evidence="12">
    <location>
        <begin position="337"/>
        <end position="355"/>
    </location>
</feature>
<evidence type="ECO:0000256" key="7">
    <source>
        <dbReference type="ARBA" id="ARBA00022989"/>
    </source>
</evidence>
<comment type="caution">
    <text evidence="14">The sequence shown here is derived from an EMBL/GenBank/DDBJ whole genome shotgun (WGS) entry which is preliminary data.</text>
</comment>
<sequence>MSKAGVFIGPSGVEYRDRKRPLWMVSLLVPGSVFLGPILYFATGEALTLWLPLVFYYLIIPLLDMLIGEDLSNPPEEVVPQLEADAYYRYMTYALVPILIGAYLFGMWFVGTHVLPFHGWLAMVLLTGTICGAAGLNLGHELGHKKTTLERWLAKIVLAPLGYGHFPIEHNKGHHRDVATPEDPASSRMGETIWGFALREIPGAFFRAWELEANRLKKQGRAVWSLHNEILQPALISLVLWGSLIALFGWQMVPFIAAVTLWSYLQLTSANYVEHYGLLRHKLPDGRYERTQPHHSWNSNHMFSNWASFHLQRHSDHHAHPARRYQSLRHFENLPTLPNGYFGMFLLSYIPPLWFRVMDKRLLAHAGNRADNINFHPRKQAKLIRQYNIQP</sequence>
<feature type="transmembrane region" description="Helical" evidence="12">
    <location>
        <begin position="21"/>
        <end position="43"/>
    </location>
</feature>
<evidence type="ECO:0000256" key="3">
    <source>
        <dbReference type="ARBA" id="ARBA00022475"/>
    </source>
</evidence>
<evidence type="ECO:0000256" key="8">
    <source>
        <dbReference type="ARBA" id="ARBA00023002"/>
    </source>
</evidence>
<evidence type="ECO:0000256" key="1">
    <source>
        <dbReference type="ARBA" id="ARBA00004429"/>
    </source>
</evidence>
<keyword evidence="10 14" id="KW-0503">Monooxygenase</keyword>
<dbReference type="eggNOG" id="COG3239">
    <property type="taxonomic scope" value="Bacteria"/>
</dbReference>
<name>A0A095TS77_9GAMM</name>
<comment type="subcellular location">
    <subcellularLocation>
        <location evidence="1">Cell inner membrane</location>
        <topology evidence="1">Multi-pass membrane protein</topology>
    </subcellularLocation>
</comment>
<gene>
    <name evidence="14" type="ORF">Y5S_01662</name>
</gene>
<feature type="transmembrane region" description="Helical" evidence="12">
    <location>
        <begin position="238"/>
        <end position="265"/>
    </location>
</feature>
<feature type="transmembrane region" description="Helical" evidence="12">
    <location>
        <begin position="117"/>
        <end position="138"/>
    </location>
</feature>
<keyword evidence="9" id="KW-0408">Iron</keyword>
<comment type="similarity">
    <text evidence="2">Belongs to the fatty acid desaturase type 1 family. AlkB subfamily.</text>
</comment>
<evidence type="ECO:0000256" key="10">
    <source>
        <dbReference type="ARBA" id="ARBA00023033"/>
    </source>
</evidence>
<keyword evidence="11 12" id="KW-0472">Membrane</keyword>
<accession>A0A095TS77</accession>
<dbReference type="GO" id="GO:0046872">
    <property type="term" value="F:metal ion binding"/>
    <property type="evidence" value="ECO:0007669"/>
    <property type="project" value="UniProtKB-KW"/>
</dbReference>
<dbReference type="CDD" id="cd03512">
    <property type="entry name" value="Alkane-hydroxylase"/>
    <property type="match status" value="1"/>
</dbReference>
<keyword evidence="3" id="KW-1003">Cell membrane</keyword>
<dbReference type="Proteomes" id="UP000029444">
    <property type="component" value="Unassembled WGS sequence"/>
</dbReference>
<keyword evidence="4" id="KW-0997">Cell inner membrane</keyword>
<dbReference type="PANTHER" id="PTHR38674:SF1">
    <property type="entry name" value="ALKANE 1-MONOOXYGENASE 1"/>
    <property type="match status" value="1"/>
</dbReference>
<proteinExistence type="inferred from homology"/>
<dbReference type="PATRIC" id="fig|1177154.3.peg.1692"/>
<keyword evidence="7 12" id="KW-1133">Transmembrane helix</keyword>
<dbReference type="InterPro" id="IPR005804">
    <property type="entry name" value="FA_desaturase_dom"/>
</dbReference>
<evidence type="ECO:0000313" key="14">
    <source>
        <dbReference type="EMBL" id="KGD65228.1"/>
    </source>
</evidence>
<feature type="transmembrane region" description="Helical" evidence="12">
    <location>
        <begin position="87"/>
        <end position="111"/>
    </location>
</feature>
<keyword evidence="8" id="KW-0560">Oxidoreductase</keyword>
<evidence type="ECO:0000256" key="5">
    <source>
        <dbReference type="ARBA" id="ARBA00022692"/>
    </source>
</evidence>
<evidence type="ECO:0000256" key="6">
    <source>
        <dbReference type="ARBA" id="ARBA00022723"/>
    </source>
</evidence>
<feature type="transmembrane region" description="Helical" evidence="12">
    <location>
        <begin position="49"/>
        <end position="67"/>
    </location>
</feature>
<dbReference type="EMBL" id="ARXV01000005">
    <property type="protein sequence ID" value="KGD65228.1"/>
    <property type="molecule type" value="Genomic_DNA"/>
</dbReference>
<keyword evidence="15" id="KW-1185">Reference proteome</keyword>
<dbReference type="GO" id="GO:0005886">
    <property type="term" value="C:plasma membrane"/>
    <property type="evidence" value="ECO:0007669"/>
    <property type="project" value="UniProtKB-SubCell"/>
</dbReference>
<organism evidence="14 15">
    <name type="scientific">Alcanivorax nanhaiticus</name>
    <dbReference type="NCBI Taxonomy" id="1177154"/>
    <lineage>
        <taxon>Bacteria</taxon>
        <taxon>Pseudomonadati</taxon>
        <taxon>Pseudomonadota</taxon>
        <taxon>Gammaproteobacteria</taxon>
        <taxon>Oceanospirillales</taxon>
        <taxon>Alcanivoracaceae</taxon>
        <taxon>Alcanivorax</taxon>
    </lineage>
</organism>
<protein>
    <submittedName>
        <fullName evidence="14">Alkane 1-monooxygenase</fullName>
    </submittedName>
</protein>
<keyword evidence="6" id="KW-0479">Metal-binding</keyword>
<evidence type="ECO:0000256" key="12">
    <source>
        <dbReference type="SAM" id="Phobius"/>
    </source>
</evidence>
<dbReference type="PANTHER" id="PTHR38674">
    <property type="entry name" value="ALKANE 1-MONOOXYGENASE 1"/>
    <property type="match status" value="1"/>
</dbReference>
<reference evidence="14 15" key="1">
    <citation type="submission" date="2012-09" db="EMBL/GenBank/DDBJ databases">
        <title>Genome Sequence of alkane-degrading Bacterium Alcanivorax sp. 19-m-6.</title>
        <authorList>
            <person name="Lai Q."/>
            <person name="Shao Z."/>
        </authorList>
    </citation>
    <scope>NUCLEOTIDE SEQUENCE [LARGE SCALE GENOMIC DNA]</scope>
    <source>
        <strain evidence="14 15">19-m-6</strain>
    </source>
</reference>
<dbReference type="InterPro" id="IPR033885">
    <property type="entry name" value="AlkB/XylM"/>
</dbReference>
<evidence type="ECO:0000256" key="9">
    <source>
        <dbReference type="ARBA" id="ARBA00023004"/>
    </source>
</evidence>